<feature type="transmembrane region" description="Helical" evidence="3">
    <location>
        <begin position="79"/>
        <end position="99"/>
    </location>
</feature>
<dbReference type="GO" id="GO:0009245">
    <property type="term" value="P:lipid A biosynthetic process"/>
    <property type="evidence" value="ECO:0007669"/>
    <property type="project" value="TreeGrafter"/>
</dbReference>
<reference evidence="5 6" key="1">
    <citation type="submission" date="2019-02" db="EMBL/GenBank/DDBJ databases">
        <title>Deep-cultivation of Planctomycetes and their phenomic and genomic characterization uncovers novel biology.</title>
        <authorList>
            <person name="Wiegand S."/>
            <person name="Jogler M."/>
            <person name="Boedeker C."/>
            <person name="Pinto D."/>
            <person name="Vollmers J."/>
            <person name="Rivas-Marin E."/>
            <person name="Kohn T."/>
            <person name="Peeters S.H."/>
            <person name="Heuer A."/>
            <person name="Rast P."/>
            <person name="Oberbeckmann S."/>
            <person name="Bunk B."/>
            <person name="Jeske O."/>
            <person name="Meyerdierks A."/>
            <person name="Storesund J.E."/>
            <person name="Kallscheuer N."/>
            <person name="Luecker S."/>
            <person name="Lage O.M."/>
            <person name="Pohl T."/>
            <person name="Merkel B.J."/>
            <person name="Hornburger P."/>
            <person name="Mueller R.-W."/>
            <person name="Bruemmer F."/>
            <person name="Labrenz M."/>
            <person name="Spormann A.M."/>
            <person name="Op den Camp H."/>
            <person name="Overmann J."/>
            <person name="Amann R."/>
            <person name="Jetten M.S.M."/>
            <person name="Mascher T."/>
            <person name="Medema M.H."/>
            <person name="Devos D.P."/>
            <person name="Kaster A.-K."/>
            <person name="Ovreas L."/>
            <person name="Rohde M."/>
            <person name="Galperin M.Y."/>
            <person name="Jogler C."/>
        </authorList>
    </citation>
    <scope>NUCLEOTIDE SEQUENCE [LARGE SCALE GENOMIC DNA]</scope>
    <source>
        <strain evidence="5 6">V22</strain>
    </source>
</reference>
<keyword evidence="3" id="KW-0812">Transmembrane</keyword>
<dbReference type="GO" id="GO:0046872">
    <property type="term" value="F:metal ion binding"/>
    <property type="evidence" value="ECO:0007669"/>
    <property type="project" value="UniProtKB-KW"/>
</dbReference>
<dbReference type="InterPro" id="IPR004843">
    <property type="entry name" value="Calcineurin-like_PHP"/>
</dbReference>
<evidence type="ECO:0000259" key="4">
    <source>
        <dbReference type="Pfam" id="PF00149"/>
    </source>
</evidence>
<gene>
    <name evidence="5" type="ORF">V22_31250</name>
</gene>
<keyword evidence="6" id="KW-1185">Reference proteome</keyword>
<evidence type="ECO:0000256" key="3">
    <source>
        <dbReference type="SAM" id="Phobius"/>
    </source>
</evidence>
<dbReference type="PANTHER" id="PTHR31302:SF31">
    <property type="entry name" value="PHOSPHODIESTERASE YAEI"/>
    <property type="match status" value="1"/>
</dbReference>
<dbReference type="Gene3D" id="3.60.21.10">
    <property type="match status" value="1"/>
</dbReference>
<dbReference type="OrthoDB" id="9780884at2"/>
<dbReference type="Proteomes" id="UP000319976">
    <property type="component" value="Chromosome"/>
</dbReference>
<dbReference type="EMBL" id="CP036316">
    <property type="protein sequence ID" value="QDT65863.1"/>
    <property type="molecule type" value="Genomic_DNA"/>
</dbReference>
<dbReference type="CDD" id="cd07385">
    <property type="entry name" value="MPP_YkuE_C"/>
    <property type="match status" value="1"/>
</dbReference>
<evidence type="ECO:0000313" key="6">
    <source>
        <dbReference type="Proteomes" id="UP000319976"/>
    </source>
</evidence>
<feature type="transmembrane region" description="Helical" evidence="3">
    <location>
        <begin position="39"/>
        <end position="58"/>
    </location>
</feature>
<protein>
    <submittedName>
        <fullName evidence="5">Putative metallophosphoesterase</fullName>
        <ecNumber evidence="5">3.1.-.-</ecNumber>
    </submittedName>
</protein>
<name>A0A517TBX0_9PLAN</name>
<dbReference type="AlphaFoldDB" id="A0A517TBX0"/>
<dbReference type="EC" id="3.1.-.-" evidence="5"/>
<dbReference type="PANTHER" id="PTHR31302">
    <property type="entry name" value="TRANSMEMBRANE PROTEIN WITH METALLOPHOSPHOESTERASE DOMAIN-RELATED"/>
    <property type="match status" value="1"/>
</dbReference>
<evidence type="ECO:0000256" key="1">
    <source>
        <dbReference type="ARBA" id="ARBA00022723"/>
    </source>
</evidence>
<dbReference type="GO" id="GO:0008758">
    <property type="term" value="F:UDP-2,3-diacylglucosamine hydrolase activity"/>
    <property type="evidence" value="ECO:0007669"/>
    <property type="project" value="TreeGrafter"/>
</dbReference>
<keyword evidence="3" id="KW-1133">Transmembrane helix</keyword>
<keyword evidence="2 5" id="KW-0378">Hydrolase</keyword>
<organism evidence="5 6">
    <name type="scientific">Calycomorphotria hydatis</name>
    <dbReference type="NCBI Taxonomy" id="2528027"/>
    <lineage>
        <taxon>Bacteria</taxon>
        <taxon>Pseudomonadati</taxon>
        <taxon>Planctomycetota</taxon>
        <taxon>Planctomycetia</taxon>
        <taxon>Planctomycetales</taxon>
        <taxon>Planctomycetaceae</taxon>
        <taxon>Calycomorphotria</taxon>
    </lineage>
</organism>
<evidence type="ECO:0000256" key="2">
    <source>
        <dbReference type="ARBA" id="ARBA00022801"/>
    </source>
</evidence>
<dbReference type="RefSeq" id="WP_145264498.1">
    <property type="nucleotide sequence ID" value="NZ_CP036316.1"/>
</dbReference>
<keyword evidence="3" id="KW-0472">Membrane</keyword>
<dbReference type="InterPro" id="IPR051158">
    <property type="entry name" value="Metallophosphoesterase_sf"/>
</dbReference>
<evidence type="ECO:0000313" key="5">
    <source>
        <dbReference type="EMBL" id="QDT65863.1"/>
    </source>
</evidence>
<dbReference type="Pfam" id="PF00149">
    <property type="entry name" value="Metallophos"/>
    <property type="match status" value="1"/>
</dbReference>
<dbReference type="KEGG" id="chya:V22_31250"/>
<feature type="domain" description="Calcineurin-like phosphoesterase" evidence="4">
    <location>
        <begin position="165"/>
        <end position="322"/>
    </location>
</feature>
<dbReference type="GO" id="GO:0016020">
    <property type="term" value="C:membrane"/>
    <property type="evidence" value="ECO:0007669"/>
    <property type="project" value="GOC"/>
</dbReference>
<dbReference type="InterPro" id="IPR029052">
    <property type="entry name" value="Metallo-depent_PP-like"/>
</dbReference>
<accession>A0A517TBX0</accession>
<dbReference type="SUPFAM" id="SSF56300">
    <property type="entry name" value="Metallo-dependent phosphatases"/>
    <property type="match status" value="1"/>
</dbReference>
<proteinExistence type="predicted"/>
<sequence length="392" mass="43189">MTWLIVLIGSLLLAGHIEFWALIVNRVQSLAIPNYWDRLVGIFNALTVGGIPVAFLLTEQPWTSEFASSYSSGNVCPCWGTYSLCCVAGLVSLGVRTIVRQTAKPCPLVMRDESTTVIPDEQTGPDGASGRAAFIARLPANESRSFEVHELTFAHPALPSEWDGLKIAHLSDTHFAHGLGKNYFVQACERLNEFQADLLIFSGDLLDDPSRLSWVPDTLGKMRAPLGQYFVLGNHDWHRGAEPIRAEVKSAGWRDVSGEVISVEHLGRKLVIAGTEQPWMGQSPDFTQVEADFRLLVSHCPDQFPFAQKNNVDLMLAGHTHGGQIKFPGFGPLYSPSWYGTRYADGSFWNEPTLMYVSRGLSGETPLRYGSPPEVTLITLKSAVDAYHADTI</sequence>
<keyword evidence="1" id="KW-0479">Metal-binding</keyword>